<accession>A0A482XE24</accession>
<feature type="signal peptide" evidence="19">
    <location>
        <begin position="1"/>
        <end position="25"/>
    </location>
</feature>
<evidence type="ECO:0000256" key="18">
    <source>
        <dbReference type="SAM" id="Phobius"/>
    </source>
</evidence>
<evidence type="ECO:0000256" key="5">
    <source>
        <dbReference type="ARBA" id="ARBA00022729"/>
    </source>
</evidence>
<feature type="transmembrane region" description="Helical" evidence="18">
    <location>
        <begin position="461"/>
        <end position="479"/>
    </location>
</feature>
<evidence type="ECO:0000313" key="21">
    <source>
        <dbReference type="EMBL" id="RZF43571.1"/>
    </source>
</evidence>
<keyword evidence="11" id="KW-0675">Receptor</keyword>
<feature type="chain" id="PRO_5019852931" description="G-protein coupled receptors family 3 profile domain-containing protein" evidence="19">
    <location>
        <begin position="26"/>
        <end position="682"/>
    </location>
</feature>
<dbReference type="Pfam" id="PF00003">
    <property type="entry name" value="7tm_3"/>
    <property type="match status" value="1"/>
</dbReference>
<evidence type="ECO:0000256" key="14">
    <source>
        <dbReference type="ARBA" id="ARBA00023257"/>
    </source>
</evidence>
<dbReference type="InterPro" id="IPR017978">
    <property type="entry name" value="GPCR_3_C"/>
</dbReference>
<dbReference type="OrthoDB" id="5823771at2759"/>
<keyword evidence="22" id="KW-1185">Reference proteome</keyword>
<evidence type="ECO:0000256" key="11">
    <source>
        <dbReference type="ARBA" id="ARBA00023170"/>
    </source>
</evidence>
<keyword evidence="15" id="KW-0966">Cell projection</keyword>
<dbReference type="InterPro" id="IPR054714">
    <property type="entry name" value="GPR158_179_extracellular"/>
</dbReference>
<proteinExistence type="inferred from homology"/>
<feature type="transmembrane region" description="Helical" evidence="18">
    <location>
        <begin position="336"/>
        <end position="354"/>
    </location>
</feature>
<evidence type="ECO:0000256" key="7">
    <source>
        <dbReference type="ARBA" id="ARBA00023018"/>
    </source>
</evidence>
<dbReference type="FunCoup" id="A0A482XE24">
    <property type="interactions" value="97"/>
</dbReference>
<evidence type="ECO:0000313" key="22">
    <source>
        <dbReference type="Proteomes" id="UP000291343"/>
    </source>
</evidence>
<feature type="domain" description="G-protein coupled receptors family 3 profile" evidence="20">
    <location>
        <begin position="266"/>
        <end position="517"/>
    </location>
</feature>
<evidence type="ECO:0000259" key="20">
    <source>
        <dbReference type="PROSITE" id="PS50259"/>
    </source>
</evidence>
<keyword evidence="3" id="KW-1003">Cell membrane</keyword>
<keyword evidence="8" id="KW-0297">G-protein coupled receptor</keyword>
<evidence type="ECO:0000256" key="13">
    <source>
        <dbReference type="ARBA" id="ARBA00023224"/>
    </source>
</evidence>
<keyword evidence="6 18" id="KW-1133">Transmembrane helix</keyword>
<evidence type="ECO:0000256" key="12">
    <source>
        <dbReference type="ARBA" id="ARBA00023180"/>
    </source>
</evidence>
<evidence type="ECO:0000256" key="9">
    <source>
        <dbReference type="ARBA" id="ARBA00023136"/>
    </source>
</evidence>
<organism evidence="21 22">
    <name type="scientific">Laodelphax striatellus</name>
    <name type="common">Small brown planthopper</name>
    <name type="synonym">Delphax striatella</name>
    <dbReference type="NCBI Taxonomy" id="195883"/>
    <lineage>
        <taxon>Eukaryota</taxon>
        <taxon>Metazoa</taxon>
        <taxon>Ecdysozoa</taxon>
        <taxon>Arthropoda</taxon>
        <taxon>Hexapoda</taxon>
        <taxon>Insecta</taxon>
        <taxon>Pterygota</taxon>
        <taxon>Neoptera</taxon>
        <taxon>Paraneoptera</taxon>
        <taxon>Hemiptera</taxon>
        <taxon>Auchenorrhyncha</taxon>
        <taxon>Fulgoroidea</taxon>
        <taxon>Delphacidae</taxon>
        <taxon>Criomorphinae</taxon>
        <taxon>Laodelphax</taxon>
    </lineage>
</organism>
<evidence type="ECO:0000256" key="17">
    <source>
        <dbReference type="SAM" id="MobiDB-lite"/>
    </source>
</evidence>
<dbReference type="EMBL" id="QKKF02012624">
    <property type="protein sequence ID" value="RZF43571.1"/>
    <property type="molecule type" value="Genomic_DNA"/>
</dbReference>
<evidence type="ECO:0000256" key="15">
    <source>
        <dbReference type="ARBA" id="ARBA00023273"/>
    </source>
</evidence>
<comment type="caution">
    <text evidence="21">The sequence shown here is derived from an EMBL/GenBank/DDBJ whole genome shotgun (WGS) entry which is preliminary data.</text>
</comment>
<dbReference type="InterPro" id="IPR043458">
    <property type="entry name" value="GPR158/179"/>
</dbReference>
<sequence length="682" mass="75651">MTGRVPTLPLLLLLLVGAGVGAAVAGRNDSYGGGGSGGGSNCMEATLNRVHISPDKVPVALLTSTSKLSGASCCEGWEEWAHELLDATPDVLATAVLTPGGVLVTYQRDAAAWSNWSTPSYSRSLQPALNHSAPGFWSPPFWDCLLNKWVFGFLAPVPTSTGFRSIAGLFYSLDRADLDQCDDVLSSAVCESHLFNVRNTKCVPMSGYGTKSGGYRCACLPGYIAPPPENFTAQNEFFPSYENTIYKCVPSCGPGRQCTATPDVFVRTLILGAQLFCIATTVVLGVIVFRKRKCKTIAAGMWTILETIILGIVLLYLSVVVHFFKPSTERCIIEPWCRELGFIICYGAIILKLYRILMEFRTRKAHRWVVRDKDLLKYLMGMVFIMVVYLSAWTAVTLNFLSEGFTILRVGETESGLHFQACKTLWWDYITEAGELVILLFGLHLGLAARNATVQFEERRFLCCTVALEAIVSCGFYTIRALYWETLHPDHTFLATFVRSQLTSTLVLMLIFTPKLWYQHKQVRDPRHQLTHEPSDAYKAQDGLPYADMEISEVNLAEMNPDDIRAELKRLYTQLEVLKNKTIRQNNPHISKRRGGRKVAHRRFSLQKKGSREKALRHQRCSSRPHGGPDGQEGGEGEVSRTPEDSICSMEGPSAVYNDGPSTYSELGGFGTPSIPHRAANK</sequence>
<dbReference type="Proteomes" id="UP000291343">
    <property type="component" value="Unassembled WGS sequence"/>
</dbReference>
<evidence type="ECO:0000256" key="2">
    <source>
        <dbReference type="ARBA" id="ARBA00007242"/>
    </source>
</evidence>
<keyword evidence="13" id="KW-0807">Transducer</keyword>
<comment type="subcellular location">
    <subcellularLocation>
        <location evidence="1">Cell projection</location>
        <location evidence="1">Neuron projection</location>
    </subcellularLocation>
    <subcellularLocation>
        <location evidence="16">Postsynaptic cell membrane</location>
        <topology evidence="16">Multi-pass membrane protein</topology>
    </subcellularLocation>
</comment>
<evidence type="ECO:0000256" key="19">
    <source>
        <dbReference type="SAM" id="SignalP"/>
    </source>
</evidence>
<feature type="transmembrane region" description="Helical" evidence="18">
    <location>
        <begin position="375"/>
        <end position="396"/>
    </location>
</feature>
<dbReference type="CDD" id="cd18773">
    <property type="entry name" value="PDC1_HK_sensor"/>
    <property type="match status" value="1"/>
</dbReference>
<feature type="transmembrane region" description="Helical" evidence="18">
    <location>
        <begin position="301"/>
        <end position="324"/>
    </location>
</feature>
<name>A0A482XE24_LAOST</name>
<dbReference type="Pfam" id="PF22572">
    <property type="entry name" value="GPR158_179_EC"/>
    <property type="match status" value="1"/>
</dbReference>
<feature type="transmembrane region" description="Helical" evidence="18">
    <location>
        <begin position="491"/>
        <end position="512"/>
    </location>
</feature>
<gene>
    <name evidence="21" type="ORF">LSTR_LSTR008084</name>
</gene>
<feature type="compositionally biased region" description="Basic residues" evidence="17">
    <location>
        <begin position="590"/>
        <end position="609"/>
    </location>
</feature>
<dbReference type="AlphaFoldDB" id="A0A482XE24"/>
<evidence type="ECO:0000256" key="6">
    <source>
        <dbReference type="ARBA" id="ARBA00022989"/>
    </source>
</evidence>
<dbReference type="PANTHER" id="PTHR32546">
    <property type="entry name" value="G-PROTEIN COUPLED RECEPTOR 158-RELATED"/>
    <property type="match status" value="1"/>
</dbReference>
<dbReference type="CDD" id="cd15293">
    <property type="entry name" value="7tmC_GPR158-like"/>
    <property type="match status" value="1"/>
</dbReference>
<evidence type="ECO:0000256" key="1">
    <source>
        <dbReference type="ARBA" id="ARBA00004487"/>
    </source>
</evidence>
<keyword evidence="12" id="KW-0325">Glycoprotein</keyword>
<keyword evidence="7" id="KW-0770">Synapse</keyword>
<evidence type="ECO:0000256" key="3">
    <source>
        <dbReference type="ARBA" id="ARBA00022475"/>
    </source>
</evidence>
<evidence type="ECO:0000256" key="16">
    <source>
        <dbReference type="ARBA" id="ARBA00034104"/>
    </source>
</evidence>
<dbReference type="GO" id="GO:0043005">
    <property type="term" value="C:neuron projection"/>
    <property type="evidence" value="ECO:0007669"/>
    <property type="project" value="UniProtKB-SubCell"/>
</dbReference>
<reference evidence="21 22" key="1">
    <citation type="journal article" date="2017" name="Gigascience">
        <title>Genome sequence of the small brown planthopper, Laodelphax striatellus.</title>
        <authorList>
            <person name="Zhu J."/>
            <person name="Jiang F."/>
            <person name="Wang X."/>
            <person name="Yang P."/>
            <person name="Bao Y."/>
            <person name="Zhao W."/>
            <person name="Wang W."/>
            <person name="Lu H."/>
            <person name="Wang Q."/>
            <person name="Cui N."/>
            <person name="Li J."/>
            <person name="Chen X."/>
            <person name="Luo L."/>
            <person name="Yu J."/>
            <person name="Kang L."/>
            <person name="Cui F."/>
        </authorList>
    </citation>
    <scope>NUCLEOTIDE SEQUENCE [LARGE SCALE GENOMIC DNA]</scope>
    <source>
        <strain evidence="21">Lst14</strain>
    </source>
</reference>
<comment type="similarity">
    <text evidence="2">Belongs to the G-protein coupled receptor 3 family.</text>
</comment>
<keyword evidence="14" id="KW-0628">Postsynaptic cell membrane</keyword>
<dbReference type="InParanoid" id="A0A482XE24"/>
<keyword evidence="4 18" id="KW-0812">Transmembrane</keyword>
<dbReference type="GO" id="GO:0004930">
    <property type="term" value="F:G protein-coupled receptor activity"/>
    <property type="evidence" value="ECO:0007669"/>
    <property type="project" value="UniProtKB-KW"/>
</dbReference>
<keyword evidence="9 18" id="KW-0472">Membrane</keyword>
<protein>
    <recommendedName>
        <fullName evidence="20">G-protein coupled receptors family 3 profile domain-containing protein</fullName>
    </recommendedName>
</protein>
<keyword evidence="5 19" id="KW-0732">Signal</keyword>
<evidence type="ECO:0000256" key="10">
    <source>
        <dbReference type="ARBA" id="ARBA00023157"/>
    </source>
</evidence>
<feature type="transmembrane region" description="Helical" evidence="18">
    <location>
        <begin position="429"/>
        <end position="449"/>
    </location>
</feature>
<dbReference type="GO" id="GO:0045211">
    <property type="term" value="C:postsynaptic membrane"/>
    <property type="evidence" value="ECO:0007669"/>
    <property type="project" value="UniProtKB-SubCell"/>
</dbReference>
<dbReference type="PANTHER" id="PTHR32546:SF26">
    <property type="entry name" value="SMOG, ISOFORM D"/>
    <property type="match status" value="1"/>
</dbReference>
<evidence type="ECO:0000256" key="4">
    <source>
        <dbReference type="ARBA" id="ARBA00022692"/>
    </source>
</evidence>
<feature type="region of interest" description="Disordered" evidence="17">
    <location>
        <begin position="583"/>
        <end position="682"/>
    </location>
</feature>
<dbReference type="PROSITE" id="PS50259">
    <property type="entry name" value="G_PROTEIN_RECEP_F3_4"/>
    <property type="match status" value="1"/>
</dbReference>
<evidence type="ECO:0000256" key="8">
    <source>
        <dbReference type="ARBA" id="ARBA00023040"/>
    </source>
</evidence>
<keyword evidence="10" id="KW-1015">Disulfide bond</keyword>
<dbReference type="STRING" id="195883.A0A482XE24"/>
<feature type="transmembrane region" description="Helical" evidence="18">
    <location>
        <begin position="264"/>
        <end position="289"/>
    </location>
</feature>